<name>A0A565BSA6_9BRAS</name>
<evidence type="ECO:0000313" key="2">
    <source>
        <dbReference type="Proteomes" id="UP000489600"/>
    </source>
</evidence>
<sequence length="198" mass="21383">MEDPSPDPPDSCFRSPPPSSILVGRSFSVASPVFLESPSGRSSLAGFGFNRNALPLDNLFTLHHRRFMPKISLDLNGTRSESSDSYRRIVTPSPGYVSLRFDSVSQLHGRRLKSSYSTPSPRARVTVLGPSNLPLSIAGHDPRSNKGVDELLNCSVPSPFLVVVCPEHSPSPSADTLDSIATITTTKFGLGLFNRVGF</sequence>
<dbReference type="Proteomes" id="UP000489600">
    <property type="component" value="Unassembled WGS sequence"/>
</dbReference>
<proteinExistence type="predicted"/>
<dbReference type="EMBL" id="CABITT030000005">
    <property type="protein sequence ID" value="VVB04239.1"/>
    <property type="molecule type" value="Genomic_DNA"/>
</dbReference>
<accession>A0A565BSA6</accession>
<comment type="caution">
    <text evidence="1">The sequence shown here is derived from an EMBL/GenBank/DDBJ whole genome shotgun (WGS) entry which is preliminary data.</text>
</comment>
<evidence type="ECO:0000313" key="1">
    <source>
        <dbReference type="EMBL" id="VVB04239.1"/>
    </source>
</evidence>
<dbReference type="AlphaFoldDB" id="A0A565BSA6"/>
<gene>
    <name evidence="1" type="ORF">ANE_LOCUS14683</name>
</gene>
<organism evidence="1 2">
    <name type="scientific">Arabis nemorensis</name>
    <dbReference type="NCBI Taxonomy" id="586526"/>
    <lineage>
        <taxon>Eukaryota</taxon>
        <taxon>Viridiplantae</taxon>
        <taxon>Streptophyta</taxon>
        <taxon>Embryophyta</taxon>
        <taxon>Tracheophyta</taxon>
        <taxon>Spermatophyta</taxon>
        <taxon>Magnoliopsida</taxon>
        <taxon>eudicotyledons</taxon>
        <taxon>Gunneridae</taxon>
        <taxon>Pentapetalae</taxon>
        <taxon>rosids</taxon>
        <taxon>malvids</taxon>
        <taxon>Brassicales</taxon>
        <taxon>Brassicaceae</taxon>
        <taxon>Arabideae</taxon>
        <taxon>Arabis</taxon>
    </lineage>
</organism>
<keyword evidence="2" id="KW-1185">Reference proteome</keyword>
<protein>
    <submittedName>
        <fullName evidence="1">Uncharacterized protein</fullName>
    </submittedName>
</protein>
<reference evidence="1" key="1">
    <citation type="submission" date="2019-07" db="EMBL/GenBank/DDBJ databases">
        <authorList>
            <person name="Dittberner H."/>
        </authorList>
    </citation>
    <scope>NUCLEOTIDE SEQUENCE [LARGE SCALE GENOMIC DNA]</scope>
</reference>